<reference evidence="1 2" key="1">
    <citation type="submission" date="2019-10" db="EMBL/GenBank/DDBJ databases">
        <title>Draft Genome Sequence of Cytophagaceae sp. SJW1-29.</title>
        <authorList>
            <person name="Choi A."/>
        </authorList>
    </citation>
    <scope>NUCLEOTIDE SEQUENCE [LARGE SCALE GENOMIC DNA]</scope>
    <source>
        <strain evidence="1 2">SJW1-29</strain>
    </source>
</reference>
<evidence type="ECO:0000313" key="1">
    <source>
        <dbReference type="EMBL" id="MPR33479.1"/>
    </source>
</evidence>
<gene>
    <name evidence="1" type="ORF">GBK04_08900</name>
</gene>
<comment type="caution">
    <text evidence="1">The sequence shown here is derived from an EMBL/GenBank/DDBJ whole genome shotgun (WGS) entry which is preliminary data.</text>
</comment>
<dbReference type="AlphaFoldDB" id="A0A7C9BPZ9"/>
<keyword evidence="2" id="KW-1185">Reference proteome</keyword>
<organism evidence="1 2">
    <name type="scientific">Salmonirosea aquatica</name>
    <dbReference type="NCBI Taxonomy" id="2654236"/>
    <lineage>
        <taxon>Bacteria</taxon>
        <taxon>Pseudomonadati</taxon>
        <taxon>Bacteroidota</taxon>
        <taxon>Cytophagia</taxon>
        <taxon>Cytophagales</taxon>
        <taxon>Spirosomataceae</taxon>
        <taxon>Salmonirosea</taxon>
    </lineage>
</organism>
<accession>A0A7C9BPZ9</accession>
<evidence type="ECO:0000313" key="2">
    <source>
        <dbReference type="Proteomes" id="UP000479293"/>
    </source>
</evidence>
<dbReference type="EMBL" id="WHLY01000002">
    <property type="protein sequence ID" value="MPR33479.1"/>
    <property type="molecule type" value="Genomic_DNA"/>
</dbReference>
<dbReference type="Proteomes" id="UP000479293">
    <property type="component" value="Unassembled WGS sequence"/>
</dbReference>
<protein>
    <submittedName>
        <fullName evidence="1">Uncharacterized protein</fullName>
    </submittedName>
</protein>
<proteinExistence type="predicted"/>
<name>A0A7C9BPZ9_9BACT</name>
<dbReference type="RefSeq" id="WP_152758758.1">
    <property type="nucleotide sequence ID" value="NZ_WHLY01000002.1"/>
</dbReference>
<sequence length="121" mass="13931">MFTTINFLFVRYNSCLAQKIFPDTKCPDFDGNMQSNQEIFSRKELTLLIGTQPWIGSGVVQMNSIQDSINSWQLKYNLQVGVYLSTTNKILDKNDYNSRFDLNGKYLKNKASNLINEITDT</sequence>